<feature type="transmembrane region" description="Helical" evidence="1">
    <location>
        <begin position="92"/>
        <end position="112"/>
    </location>
</feature>
<keyword evidence="1" id="KW-0472">Membrane</keyword>
<sequence>MTTLDERIAAAPGGPIEDYVAALSAALHGPDRAKERMVKEIRDGLTDTAAAYASDEAPGDEAARRAVRDFGTVDELLPGLQRELTIAQARHTARTAAVTVPVLALVCILIRTAEHDPDWPLRALASHLAGLAAVAGVLATAALAATGPLARWLPTPHRLPLVIAWTGTGAAVAMGVATLGLATTSALATHWTLMVLAGALTAFSHAVVAASARTCRQCARLAAQ</sequence>
<reference evidence="2 3" key="1">
    <citation type="submission" date="2016-11" db="EMBL/GenBank/DDBJ databases">
        <authorList>
            <person name="Jaros S."/>
            <person name="Januszkiewicz K."/>
            <person name="Wedrychowicz H."/>
        </authorList>
    </citation>
    <scope>NUCLEOTIDE SEQUENCE [LARGE SCALE GENOMIC DNA]</scope>
    <source>
        <strain evidence="2 3">DSM 44523</strain>
    </source>
</reference>
<keyword evidence="1" id="KW-1133">Transmembrane helix</keyword>
<accession>A0A1M5MGV2</accession>
<evidence type="ECO:0000313" key="3">
    <source>
        <dbReference type="Proteomes" id="UP000184501"/>
    </source>
</evidence>
<dbReference type="RefSeq" id="WP_073489192.1">
    <property type="nucleotide sequence ID" value="NZ_FQVN01000013.1"/>
</dbReference>
<proteinExistence type="predicted"/>
<feature type="transmembrane region" description="Helical" evidence="1">
    <location>
        <begin position="159"/>
        <end position="182"/>
    </location>
</feature>
<feature type="transmembrane region" description="Helical" evidence="1">
    <location>
        <begin position="188"/>
        <end position="210"/>
    </location>
</feature>
<organism evidence="2 3">
    <name type="scientific">Streptoalloteichus hindustanus</name>
    <dbReference type="NCBI Taxonomy" id="2017"/>
    <lineage>
        <taxon>Bacteria</taxon>
        <taxon>Bacillati</taxon>
        <taxon>Actinomycetota</taxon>
        <taxon>Actinomycetes</taxon>
        <taxon>Pseudonocardiales</taxon>
        <taxon>Pseudonocardiaceae</taxon>
        <taxon>Streptoalloteichus</taxon>
    </lineage>
</organism>
<feature type="transmembrane region" description="Helical" evidence="1">
    <location>
        <begin position="124"/>
        <end position="147"/>
    </location>
</feature>
<name>A0A1M5MGV2_STRHI</name>
<dbReference type="NCBIfam" id="NF038403">
    <property type="entry name" value="perm_prefix_1"/>
    <property type="match status" value="1"/>
</dbReference>
<gene>
    <name evidence="2" type="ORF">SAMN05444320_113113</name>
</gene>
<dbReference type="Proteomes" id="UP000184501">
    <property type="component" value="Unassembled WGS sequence"/>
</dbReference>
<protein>
    <submittedName>
        <fullName evidence="2">Uncharacterized protein</fullName>
    </submittedName>
</protein>
<dbReference type="EMBL" id="FQVN01000013">
    <property type="protein sequence ID" value="SHG76421.1"/>
    <property type="molecule type" value="Genomic_DNA"/>
</dbReference>
<dbReference type="STRING" id="2017.SAMN05444320_113113"/>
<keyword evidence="3" id="KW-1185">Reference proteome</keyword>
<dbReference type="AlphaFoldDB" id="A0A1M5MGV2"/>
<evidence type="ECO:0000313" key="2">
    <source>
        <dbReference type="EMBL" id="SHG76421.1"/>
    </source>
</evidence>
<dbReference type="InterPro" id="IPR047928">
    <property type="entry name" value="Perm_prefix_1"/>
</dbReference>
<dbReference type="OrthoDB" id="5187995at2"/>
<evidence type="ECO:0000256" key="1">
    <source>
        <dbReference type="SAM" id="Phobius"/>
    </source>
</evidence>
<keyword evidence="1" id="KW-0812">Transmembrane</keyword>